<evidence type="ECO:0000256" key="6">
    <source>
        <dbReference type="RuleBase" id="RU361235"/>
    </source>
</evidence>
<dbReference type="InterPro" id="IPR002018">
    <property type="entry name" value="CarbesteraseB"/>
</dbReference>
<reference evidence="8 9" key="1">
    <citation type="submission" date="2019-11" db="EMBL/GenBank/DDBJ databases">
        <title>Draft genome of Amycolatopsis RM579.</title>
        <authorList>
            <person name="Duangmal K."/>
            <person name="Mingma R."/>
        </authorList>
    </citation>
    <scope>NUCLEOTIDE SEQUENCE [LARGE SCALE GENOMIC DNA]</scope>
    <source>
        <strain evidence="8 9">RM579</strain>
    </source>
</reference>
<comment type="caution">
    <text evidence="8">The sequence shown here is derived from an EMBL/GenBank/DDBJ whole genome shotgun (WGS) entry which is preliminary data.</text>
</comment>
<dbReference type="OrthoDB" id="4308422at2"/>
<organism evidence="8 9">
    <name type="scientific">Amycolatopsis pithecellobii</name>
    <dbReference type="NCBI Taxonomy" id="664692"/>
    <lineage>
        <taxon>Bacteria</taxon>
        <taxon>Bacillati</taxon>
        <taxon>Actinomycetota</taxon>
        <taxon>Actinomycetes</taxon>
        <taxon>Pseudonocardiales</taxon>
        <taxon>Pseudonocardiaceae</taxon>
        <taxon>Amycolatopsis</taxon>
    </lineage>
</organism>
<dbReference type="Pfam" id="PF00135">
    <property type="entry name" value="COesterase"/>
    <property type="match status" value="1"/>
</dbReference>
<name>A0A6N7Z772_9PSEU</name>
<keyword evidence="9" id="KW-1185">Reference proteome</keyword>
<dbReference type="InterPro" id="IPR019826">
    <property type="entry name" value="Carboxylesterase_B_AS"/>
</dbReference>
<dbReference type="PANTHER" id="PTHR43918:SF4">
    <property type="entry name" value="CARBOXYLIC ESTER HYDROLASE"/>
    <property type="match status" value="1"/>
</dbReference>
<dbReference type="InterPro" id="IPR000997">
    <property type="entry name" value="Cholinesterase"/>
</dbReference>
<sequence>MNVEVQTRQGIVRGARGDRVVSFKGIPFAAAPIGDLRFAPPAEPPSWHGVRDATRYGAISLQHLDGLAATIPGCEWAFYHPGAVQDEDCLNLNIWVPDMASDTPRAIFVWIHGGSFLAGSGTALWYDGANLAAREDIIVVTVNYRLGALGALSVDPEGTAGNNFLRDQIAALTWIRDNIGVFGGDPAKVTIGGESAGAMSVVALMCIPEARGLFRAGIVQSGHGSLNTTKEQALDVAVQYIADLGAPETNSLTALRALDTQTLLDAQERLTGKVMLPCRPVVDGEFLPATPLEIFRAGKQAQIPLLTGTNADENSLFTLVMGDVDARGGLPGVLSELFEGADPVVIEELARMYGALATNDADALTTLTTDRDWRGPLDALCDAHADSGSPVFVYEFTYRTPVLDGALGACHALDIPFPFGNLATRGVSEFAGDDKELRPVREATQDAFMRSWGSFIRTGEPSGPDLPSWPAYRSDQRTMMRIGTDGGLVVDPYRERLDRLSELMSTAEVFKF</sequence>
<dbReference type="EC" id="3.1.1.-" evidence="6"/>
<accession>A0A6N7Z772</accession>
<evidence type="ECO:0000256" key="4">
    <source>
        <dbReference type="ARBA" id="ARBA00023157"/>
    </source>
</evidence>
<dbReference type="RefSeq" id="WP_154760082.1">
    <property type="nucleotide sequence ID" value="NZ_WMBA01000057.1"/>
</dbReference>
<dbReference type="Proteomes" id="UP000440096">
    <property type="component" value="Unassembled WGS sequence"/>
</dbReference>
<evidence type="ECO:0000313" key="8">
    <source>
        <dbReference type="EMBL" id="MTD57979.1"/>
    </source>
</evidence>
<feature type="domain" description="Carboxylesterase type B" evidence="7">
    <location>
        <begin position="4"/>
        <end position="486"/>
    </location>
</feature>
<evidence type="ECO:0000256" key="1">
    <source>
        <dbReference type="ARBA" id="ARBA00005964"/>
    </source>
</evidence>
<protein>
    <recommendedName>
        <fullName evidence="6">Carboxylic ester hydrolase</fullName>
        <ecNumber evidence="6">3.1.1.-</ecNumber>
    </recommendedName>
</protein>
<dbReference type="PROSITE" id="PS00122">
    <property type="entry name" value="CARBOXYLESTERASE_B_1"/>
    <property type="match status" value="1"/>
</dbReference>
<dbReference type="SUPFAM" id="SSF53474">
    <property type="entry name" value="alpha/beta-Hydrolases"/>
    <property type="match status" value="1"/>
</dbReference>
<dbReference type="EMBL" id="WMBA01000057">
    <property type="protein sequence ID" value="MTD57979.1"/>
    <property type="molecule type" value="Genomic_DNA"/>
</dbReference>
<evidence type="ECO:0000259" key="7">
    <source>
        <dbReference type="Pfam" id="PF00135"/>
    </source>
</evidence>
<feature type="active site" description="Charge relay system" evidence="5">
    <location>
        <position position="411"/>
    </location>
</feature>
<dbReference type="InterPro" id="IPR002168">
    <property type="entry name" value="Lipase_GDXG_HIS_AS"/>
</dbReference>
<dbReference type="Gene3D" id="3.40.50.1820">
    <property type="entry name" value="alpha/beta hydrolase"/>
    <property type="match status" value="1"/>
</dbReference>
<dbReference type="PANTHER" id="PTHR43918">
    <property type="entry name" value="ACETYLCHOLINESTERASE"/>
    <property type="match status" value="1"/>
</dbReference>
<dbReference type="GO" id="GO:0004104">
    <property type="term" value="F:cholinesterase activity"/>
    <property type="evidence" value="ECO:0007669"/>
    <property type="project" value="InterPro"/>
</dbReference>
<dbReference type="PRINTS" id="PR00878">
    <property type="entry name" value="CHOLNESTRASE"/>
</dbReference>
<evidence type="ECO:0000256" key="5">
    <source>
        <dbReference type="PIRSR" id="PIRSR600997-1"/>
    </source>
</evidence>
<comment type="similarity">
    <text evidence="2">Belongs to the 'GDXG' lipolytic enzyme family.</text>
</comment>
<feature type="active site" description="Acyl-ester intermediate" evidence="5">
    <location>
        <position position="195"/>
    </location>
</feature>
<dbReference type="InterPro" id="IPR029058">
    <property type="entry name" value="AB_hydrolase_fold"/>
</dbReference>
<evidence type="ECO:0000256" key="2">
    <source>
        <dbReference type="ARBA" id="ARBA00010515"/>
    </source>
</evidence>
<keyword evidence="4" id="KW-1015">Disulfide bond</keyword>
<dbReference type="PROSITE" id="PS01173">
    <property type="entry name" value="LIPASE_GDXG_HIS"/>
    <property type="match status" value="1"/>
</dbReference>
<keyword evidence="3 6" id="KW-0378">Hydrolase</keyword>
<evidence type="ECO:0000313" key="9">
    <source>
        <dbReference type="Proteomes" id="UP000440096"/>
    </source>
</evidence>
<feature type="active site" description="Charge relay system" evidence="5">
    <location>
        <position position="313"/>
    </location>
</feature>
<proteinExistence type="inferred from homology"/>
<dbReference type="InterPro" id="IPR050654">
    <property type="entry name" value="AChE-related_enzymes"/>
</dbReference>
<dbReference type="AlphaFoldDB" id="A0A6N7Z772"/>
<evidence type="ECO:0000256" key="3">
    <source>
        <dbReference type="ARBA" id="ARBA00022801"/>
    </source>
</evidence>
<comment type="similarity">
    <text evidence="1 6">Belongs to the type-B carboxylesterase/lipase family.</text>
</comment>
<gene>
    <name evidence="8" type="ORF">GKO32_28940</name>
</gene>